<dbReference type="Pfam" id="PF03466">
    <property type="entry name" value="LysR_substrate"/>
    <property type="match status" value="1"/>
</dbReference>
<reference evidence="7" key="1">
    <citation type="journal article" date="2019" name="Int. J. Syst. Evol. Microbiol.">
        <title>The Global Catalogue of Microorganisms (GCM) 10K type strain sequencing project: providing services to taxonomists for standard genome sequencing and annotation.</title>
        <authorList>
            <consortium name="The Broad Institute Genomics Platform"/>
            <consortium name="The Broad Institute Genome Sequencing Center for Infectious Disease"/>
            <person name="Wu L."/>
            <person name="Ma J."/>
        </authorList>
    </citation>
    <scope>NUCLEOTIDE SEQUENCE [LARGE SCALE GENOMIC DNA]</scope>
    <source>
        <strain evidence="7">JCM 18401</strain>
    </source>
</reference>
<evidence type="ECO:0000313" key="6">
    <source>
        <dbReference type="EMBL" id="GAA4878651.1"/>
    </source>
</evidence>
<dbReference type="EMBL" id="BAABJZ010000013">
    <property type="protein sequence ID" value="GAA4878651.1"/>
    <property type="molecule type" value="Genomic_DNA"/>
</dbReference>
<dbReference type="CDD" id="cd08422">
    <property type="entry name" value="PBP2_CrgA_like"/>
    <property type="match status" value="1"/>
</dbReference>
<keyword evidence="2" id="KW-0805">Transcription regulation</keyword>
<dbReference type="Gene3D" id="3.40.190.290">
    <property type="match status" value="1"/>
</dbReference>
<dbReference type="SUPFAM" id="SSF53850">
    <property type="entry name" value="Periplasmic binding protein-like II"/>
    <property type="match status" value="1"/>
</dbReference>
<evidence type="ECO:0000259" key="5">
    <source>
        <dbReference type="PROSITE" id="PS50931"/>
    </source>
</evidence>
<evidence type="ECO:0000256" key="1">
    <source>
        <dbReference type="ARBA" id="ARBA00009437"/>
    </source>
</evidence>
<evidence type="ECO:0000313" key="7">
    <source>
        <dbReference type="Proteomes" id="UP001499988"/>
    </source>
</evidence>
<evidence type="ECO:0000256" key="4">
    <source>
        <dbReference type="ARBA" id="ARBA00023163"/>
    </source>
</evidence>
<dbReference type="SUPFAM" id="SSF46785">
    <property type="entry name" value="Winged helix' DNA-binding domain"/>
    <property type="match status" value="1"/>
</dbReference>
<dbReference type="PANTHER" id="PTHR30537">
    <property type="entry name" value="HTH-TYPE TRANSCRIPTIONAL REGULATOR"/>
    <property type="match status" value="1"/>
</dbReference>
<dbReference type="InterPro" id="IPR036388">
    <property type="entry name" value="WH-like_DNA-bd_sf"/>
</dbReference>
<feature type="domain" description="HTH lysR-type" evidence="5">
    <location>
        <begin position="6"/>
        <end position="63"/>
    </location>
</feature>
<evidence type="ECO:0000256" key="2">
    <source>
        <dbReference type="ARBA" id="ARBA00023015"/>
    </source>
</evidence>
<dbReference type="PROSITE" id="PS50931">
    <property type="entry name" value="HTH_LYSR"/>
    <property type="match status" value="1"/>
</dbReference>
<keyword evidence="3" id="KW-0238">DNA-binding</keyword>
<dbReference type="Gene3D" id="1.10.10.10">
    <property type="entry name" value="Winged helix-like DNA-binding domain superfamily/Winged helix DNA-binding domain"/>
    <property type="match status" value="1"/>
</dbReference>
<keyword evidence="7" id="KW-1185">Reference proteome</keyword>
<gene>
    <name evidence="6" type="ORF">GCM10023333_10430</name>
</gene>
<keyword evidence="4" id="KW-0804">Transcription</keyword>
<organism evidence="6 7">
    <name type="scientific">Ferrimonas pelagia</name>
    <dbReference type="NCBI Taxonomy" id="1177826"/>
    <lineage>
        <taxon>Bacteria</taxon>
        <taxon>Pseudomonadati</taxon>
        <taxon>Pseudomonadota</taxon>
        <taxon>Gammaproteobacteria</taxon>
        <taxon>Alteromonadales</taxon>
        <taxon>Ferrimonadaceae</taxon>
        <taxon>Ferrimonas</taxon>
    </lineage>
</organism>
<dbReference type="InterPro" id="IPR036390">
    <property type="entry name" value="WH_DNA-bd_sf"/>
</dbReference>
<dbReference type="Pfam" id="PF00126">
    <property type="entry name" value="HTH_1"/>
    <property type="match status" value="1"/>
</dbReference>
<name>A0ABP9EGR1_9GAMM</name>
<protein>
    <submittedName>
        <fullName evidence="6">LysR family transcriptional regulator</fullName>
    </submittedName>
</protein>
<dbReference type="Proteomes" id="UP001499988">
    <property type="component" value="Unassembled WGS sequence"/>
</dbReference>
<dbReference type="InterPro" id="IPR000847">
    <property type="entry name" value="LysR_HTH_N"/>
</dbReference>
<comment type="caution">
    <text evidence="6">The sequence shown here is derived from an EMBL/GenBank/DDBJ whole genome shotgun (WGS) entry which is preliminary data.</text>
</comment>
<accession>A0ABP9EGR1</accession>
<dbReference type="InterPro" id="IPR058163">
    <property type="entry name" value="LysR-type_TF_proteobact-type"/>
</dbReference>
<dbReference type="RefSeq" id="WP_345334110.1">
    <property type="nucleotide sequence ID" value="NZ_BAABJZ010000013.1"/>
</dbReference>
<dbReference type="PANTHER" id="PTHR30537:SF81">
    <property type="entry name" value="TRANSCRIPTIONAL REGULATOR-RELATED"/>
    <property type="match status" value="1"/>
</dbReference>
<evidence type="ECO:0000256" key="3">
    <source>
        <dbReference type="ARBA" id="ARBA00023125"/>
    </source>
</evidence>
<comment type="similarity">
    <text evidence="1">Belongs to the LysR transcriptional regulatory family.</text>
</comment>
<sequence>MKPVLQQIRRLAIFACVVEQGSFTAAARTLQMGRGRISEQIAELERALSVRLLQRSTRQMQLTPEGQAVYQHCRQLLPDAQLAMEAVEGSDGDPAGRLRISAPVEFCQAVLGPFLGAFHLRYPQIDLRLDLADQTQDLLQSGIDLALRIGLPKDSAMIGRVLSPIPLGLFASQDYLARHGVPETPQALAQHRLIGMDPLPQQQGHLVLHHVDGREYQLALPPGHSTDTPLGSSVLIEQGVGIGVGSVFKFHSGQLSERVVPVLPDWQHHSLQLSVLFPSRAQLPRRTRLFIDELVDWLQRGEGAARLSGQH</sequence>
<proteinExistence type="inferred from homology"/>
<dbReference type="InterPro" id="IPR005119">
    <property type="entry name" value="LysR_subst-bd"/>
</dbReference>